<feature type="compositionally biased region" description="Pro residues" evidence="1">
    <location>
        <begin position="34"/>
        <end position="44"/>
    </location>
</feature>
<dbReference type="InterPro" id="IPR052517">
    <property type="entry name" value="GlcG_carb_metab_protein"/>
</dbReference>
<proteinExistence type="predicted"/>
<reference evidence="3 4" key="1">
    <citation type="submission" date="2021-03" db="EMBL/GenBank/DDBJ databases">
        <title>Complete genome of Parasphingorhabdus_sp.JHSY0214.</title>
        <authorList>
            <person name="Yoo J.H."/>
            <person name="Bae J.W."/>
        </authorList>
    </citation>
    <scope>NUCLEOTIDE SEQUENCE [LARGE SCALE GENOMIC DNA]</scope>
    <source>
        <strain evidence="3 4">JHSY0214</strain>
    </source>
</reference>
<dbReference type="PANTHER" id="PTHR34309:SF1">
    <property type="entry name" value="PROTEIN GLCG"/>
    <property type="match status" value="1"/>
</dbReference>
<sequence length="664" mass="67841">MRKLRFTAAISAAALILSSCGGGGDSNDFGGTPSPSPAPTPTPTPVDGNGGAFTPPAQESLSVTDVQTIIAQAVGEATARNLPSVIAVTDRVGNVLAVFEMNGARAIATTSARTALGAINPAPIDVQGVDVPAAAGAIAKAVTGAYLSSSGNAFSSRTASQIVQEHFPPAPTAAGLESGPLFGVQFSQLPCSDLNQRFGNAGAAALIGPKRSPLGLSADPGGLPLYKNGVVVGAIGVMGDGDYGFDSNILDIDIDDEEAIALAGIQGFAPSAAITANRISVDGTSLRFSDMVVGDLSPLQTNFPAINGTSGNLIAVTGYTAGAIIAGSAYGTEISGIRASTAAEFQNRDAFVLSDGTGANRFPIRAGTDGADVATPLTAAETRAILEEAFIIMSRARAQIRQPLDSRAQVSISVVDTHGEILGIVRSPDAPIFGTDVSLQKARTASFFSNSVAASDLLGNPDTDVASFVQRVRTFLNDPNALTGTVAFADRSGGNLARPYFPDGELGRPPGPLSRPIEDFNPLATGLQAALIFPNLGQHLAFVTGASATDTPMRCTNTPDAVAGQNRLENGIQIFPGSVPIYRGNQLIGGLGVSGDGIDQDDMISFLGLHNAGLRVGSIGNAPKAIRADNVVVDLGDAQVRLRYVNCPFAPFLDTADQNVCEGL</sequence>
<dbReference type="InterPro" id="IPR038084">
    <property type="entry name" value="PduO/GlcC-like_sf"/>
</dbReference>
<dbReference type="SUPFAM" id="SSF143744">
    <property type="entry name" value="GlcG-like"/>
    <property type="match status" value="2"/>
</dbReference>
<dbReference type="Pfam" id="PF03928">
    <property type="entry name" value="HbpS-like"/>
    <property type="match status" value="2"/>
</dbReference>
<organism evidence="3 4">
    <name type="scientific">Parasphingorhabdus cellanae</name>
    <dbReference type="NCBI Taxonomy" id="2806553"/>
    <lineage>
        <taxon>Bacteria</taxon>
        <taxon>Pseudomonadati</taxon>
        <taxon>Pseudomonadota</taxon>
        <taxon>Alphaproteobacteria</taxon>
        <taxon>Sphingomonadales</taxon>
        <taxon>Sphingomonadaceae</taxon>
        <taxon>Parasphingorhabdus</taxon>
    </lineage>
</organism>
<dbReference type="PANTHER" id="PTHR34309">
    <property type="entry name" value="SLR1406 PROTEIN"/>
    <property type="match status" value="1"/>
</dbReference>
<evidence type="ECO:0000313" key="3">
    <source>
        <dbReference type="EMBL" id="QTD55494.1"/>
    </source>
</evidence>
<dbReference type="Proteomes" id="UP000663923">
    <property type="component" value="Chromosome"/>
</dbReference>
<gene>
    <name evidence="3" type="ORF">J4G78_14985</name>
</gene>
<name>A0ABX7T1P8_9SPHN</name>
<keyword evidence="2" id="KW-0732">Signal</keyword>
<evidence type="ECO:0000256" key="1">
    <source>
        <dbReference type="SAM" id="MobiDB-lite"/>
    </source>
</evidence>
<feature type="signal peptide" evidence="2">
    <location>
        <begin position="1"/>
        <end position="23"/>
    </location>
</feature>
<dbReference type="PROSITE" id="PS51257">
    <property type="entry name" value="PROKAR_LIPOPROTEIN"/>
    <property type="match status" value="1"/>
</dbReference>
<dbReference type="Gene3D" id="3.30.450.150">
    <property type="entry name" value="Haem-degrading domain"/>
    <property type="match status" value="2"/>
</dbReference>
<evidence type="ECO:0000313" key="4">
    <source>
        <dbReference type="Proteomes" id="UP000663923"/>
    </source>
</evidence>
<keyword evidence="4" id="KW-1185">Reference proteome</keyword>
<protein>
    <submittedName>
        <fullName evidence="3">Heme-binding protein</fullName>
    </submittedName>
</protein>
<feature type="chain" id="PRO_5046169842" evidence="2">
    <location>
        <begin position="24"/>
        <end position="664"/>
    </location>
</feature>
<dbReference type="InterPro" id="IPR005624">
    <property type="entry name" value="PduO/GlcC-like"/>
</dbReference>
<feature type="region of interest" description="Disordered" evidence="1">
    <location>
        <begin position="26"/>
        <end position="58"/>
    </location>
</feature>
<dbReference type="EMBL" id="CP071794">
    <property type="protein sequence ID" value="QTD55494.1"/>
    <property type="molecule type" value="Genomic_DNA"/>
</dbReference>
<dbReference type="RefSeq" id="WP_207987332.1">
    <property type="nucleotide sequence ID" value="NZ_CP071794.1"/>
</dbReference>
<evidence type="ECO:0000256" key="2">
    <source>
        <dbReference type="SAM" id="SignalP"/>
    </source>
</evidence>
<accession>A0ABX7T1P8</accession>